<evidence type="ECO:0000256" key="3">
    <source>
        <dbReference type="ARBA" id="ARBA00022475"/>
    </source>
</evidence>
<feature type="transmembrane region" description="Helical" evidence="7">
    <location>
        <begin position="133"/>
        <end position="153"/>
    </location>
</feature>
<dbReference type="Pfam" id="PF00528">
    <property type="entry name" value="BPD_transp_1"/>
    <property type="match status" value="1"/>
</dbReference>
<sequence length="321" mass="35185">MTTLTSRARTGGDEPAARGRRRSVSPASRARQRRETRAAVLFLLPDSLGLLVFVFVPMVLAIALGFFSLDGFGNLRFIGVANYVRMVGDPQFLQSAVVTVTYLVVLVPAVFVVSLLLALLVQQKAPFMGAIRSALFAPYVVSLVVVGLLWQFMLADRVGILNRMLATVGVRDVSWLGDPQYTLGTVVVISIWFQMGYYMIIFLAGLQDIPGEYYEAARIDGANAWQRFRSITWPLLRPTALFVLITLTIAVITGGFDLIYILTGGGPAGSTSLLVYFVYEQAFLFGEYGYAAAVGSVLVLVLLLWSALMFKLTRGGRLDDE</sequence>
<dbReference type="InterPro" id="IPR000515">
    <property type="entry name" value="MetI-like"/>
</dbReference>
<dbReference type="PANTHER" id="PTHR30193:SF41">
    <property type="entry name" value="DIACETYLCHITOBIOSE UPTAKE SYSTEM PERMEASE PROTEIN NGCF"/>
    <property type="match status" value="1"/>
</dbReference>
<comment type="subcellular location">
    <subcellularLocation>
        <location evidence="1 7">Cell membrane</location>
        <topology evidence="1 7">Multi-pass membrane protein</topology>
    </subcellularLocation>
</comment>
<feature type="transmembrane region" description="Helical" evidence="7">
    <location>
        <begin position="38"/>
        <end position="67"/>
    </location>
</feature>
<feature type="transmembrane region" description="Helical" evidence="7">
    <location>
        <begin position="239"/>
        <end position="262"/>
    </location>
</feature>
<dbReference type="PANTHER" id="PTHR30193">
    <property type="entry name" value="ABC TRANSPORTER PERMEASE PROTEIN"/>
    <property type="match status" value="1"/>
</dbReference>
<dbReference type="SUPFAM" id="SSF161098">
    <property type="entry name" value="MetI-like"/>
    <property type="match status" value="1"/>
</dbReference>
<comment type="similarity">
    <text evidence="7">Belongs to the binding-protein-dependent transport system permease family.</text>
</comment>
<organism evidence="10 11">
    <name type="scientific">Pseudokineococcus basanitobsidens</name>
    <dbReference type="NCBI Taxonomy" id="1926649"/>
    <lineage>
        <taxon>Bacteria</taxon>
        <taxon>Bacillati</taxon>
        <taxon>Actinomycetota</taxon>
        <taxon>Actinomycetes</taxon>
        <taxon>Kineosporiales</taxon>
        <taxon>Kineosporiaceae</taxon>
        <taxon>Pseudokineococcus</taxon>
    </lineage>
</organism>
<dbReference type="PROSITE" id="PS50928">
    <property type="entry name" value="ABC_TM1"/>
    <property type="match status" value="1"/>
</dbReference>
<reference evidence="10 11" key="1">
    <citation type="journal article" date="2017" name="Int. J. Syst. Evol. Microbiol.">
        <title>Pseudokineococcus basanitobsidens sp. nov., isolated from volcanic rock.</title>
        <authorList>
            <person name="Lee D.W."/>
            <person name="Park M.Y."/>
            <person name="Kim J.J."/>
            <person name="Kim B.S."/>
        </authorList>
    </citation>
    <scope>NUCLEOTIDE SEQUENCE [LARGE SCALE GENOMIC DNA]</scope>
    <source>
        <strain evidence="10 11">DSM 103726</strain>
    </source>
</reference>
<feature type="domain" description="ABC transmembrane type-1" evidence="9">
    <location>
        <begin position="96"/>
        <end position="309"/>
    </location>
</feature>
<evidence type="ECO:0000256" key="5">
    <source>
        <dbReference type="ARBA" id="ARBA00022989"/>
    </source>
</evidence>
<comment type="caution">
    <text evidence="10">The sequence shown here is derived from an EMBL/GenBank/DDBJ whole genome shotgun (WGS) entry which is preliminary data.</text>
</comment>
<keyword evidence="6 7" id="KW-0472">Membrane</keyword>
<evidence type="ECO:0000256" key="7">
    <source>
        <dbReference type="RuleBase" id="RU363032"/>
    </source>
</evidence>
<protein>
    <submittedName>
        <fullName evidence="10">Sugar ABC transporter permease</fullName>
    </submittedName>
</protein>
<keyword evidence="5 7" id="KW-1133">Transmembrane helix</keyword>
<gene>
    <name evidence="10" type="ORF">WDZ17_01460</name>
</gene>
<feature type="transmembrane region" description="Helical" evidence="7">
    <location>
        <begin position="181"/>
        <end position="204"/>
    </location>
</feature>
<dbReference type="Gene3D" id="1.10.3720.10">
    <property type="entry name" value="MetI-like"/>
    <property type="match status" value="1"/>
</dbReference>
<dbReference type="InterPro" id="IPR035906">
    <property type="entry name" value="MetI-like_sf"/>
</dbReference>
<keyword evidence="3" id="KW-1003">Cell membrane</keyword>
<dbReference type="EMBL" id="JBBIAA010000001">
    <property type="protein sequence ID" value="MEJ5943963.1"/>
    <property type="molecule type" value="Genomic_DNA"/>
</dbReference>
<evidence type="ECO:0000256" key="4">
    <source>
        <dbReference type="ARBA" id="ARBA00022692"/>
    </source>
</evidence>
<keyword evidence="2 7" id="KW-0813">Transport</keyword>
<feature type="transmembrane region" description="Helical" evidence="7">
    <location>
        <begin position="92"/>
        <end position="121"/>
    </location>
</feature>
<proteinExistence type="inferred from homology"/>
<dbReference type="Proteomes" id="UP001387100">
    <property type="component" value="Unassembled WGS sequence"/>
</dbReference>
<feature type="region of interest" description="Disordered" evidence="8">
    <location>
        <begin position="1"/>
        <end position="31"/>
    </location>
</feature>
<evidence type="ECO:0000259" key="9">
    <source>
        <dbReference type="PROSITE" id="PS50928"/>
    </source>
</evidence>
<evidence type="ECO:0000256" key="1">
    <source>
        <dbReference type="ARBA" id="ARBA00004651"/>
    </source>
</evidence>
<evidence type="ECO:0000313" key="11">
    <source>
        <dbReference type="Proteomes" id="UP001387100"/>
    </source>
</evidence>
<evidence type="ECO:0000313" key="10">
    <source>
        <dbReference type="EMBL" id="MEJ5943963.1"/>
    </source>
</evidence>
<dbReference type="InterPro" id="IPR051393">
    <property type="entry name" value="ABC_transporter_permease"/>
</dbReference>
<evidence type="ECO:0000256" key="6">
    <source>
        <dbReference type="ARBA" id="ARBA00023136"/>
    </source>
</evidence>
<dbReference type="RefSeq" id="WP_339573353.1">
    <property type="nucleotide sequence ID" value="NZ_JBBIAA010000001.1"/>
</dbReference>
<feature type="transmembrane region" description="Helical" evidence="7">
    <location>
        <begin position="282"/>
        <end position="308"/>
    </location>
</feature>
<dbReference type="CDD" id="cd06261">
    <property type="entry name" value="TM_PBP2"/>
    <property type="match status" value="1"/>
</dbReference>
<accession>A0ABU8RFW3</accession>
<keyword evidence="11" id="KW-1185">Reference proteome</keyword>
<name>A0ABU8RFW3_9ACTN</name>
<evidence type="ECO:0000256" key="2">
    <source>
        <dbReference type="ARBA" id="ARBA00022448"/>
    </source>
</evidence>
<evidence type="ECO:0000256" key="8">
    <source>
        <dbReference type="SAM" id="MobiDB-lite"/>
    </source>
</evidence>
<keyword evidence="4 7" id="KW-0812">Transmembrane</keyword>